<evidence type="ECO:0000256" key="1">
    <source>
        <dbReference type="ARBA" id="ARBA00004656"/>
    </source>
</evidence>
<dbReference type="AlphaFoldDB" id="A0A834FNJ5"/>
<evidence type="ECO:0000313" key="8">
    <source>
        <dbReference type="Proteomes" id="UP000646548"/>
    </source>
</evidence>
<gene>
    <name evidence="7" type="ORF">FQA47_001002</name>
</gene>
<evidence type="ECO:0000256" key="3">
    <source>
        <dbReference type="ARBA" id="ARBA00022295"/>
    </source>
</evidence>
<feature type="compositionally biased region" description="Polar residues" evidence="6">
    <location>
        <begin position="182"/>
        <end position="193"/>
    </location>
</feature>
<comment type="subcellular location">
    <subcellularLocation>
        <location evidence="1">Lysosome membrane</location>
    </subcellularLocation>
</comment>
<evidence type="ECO:0000256" key="4">
    <source>
        <dbReference type="ARBA" id="ARBA00023136"/>
    </source>
</evidence>
<dbReference type="EMBL" id="WKFB01000059">
    <property type="protein sequence ID" value="KAF6737413.1"/>
    <property type="molecule type" value="Genomic_DNA"/>
</dbReference>
<dbReference type="PANTHER" id="PTHR31397:SF1">
    <property type="entry name" value="BLOC-1-RELATED COMPLEX SUBUNIT 7"/>
    <property type="match status" value="1"/>
</dbReference>
<protein>
    <recommendedName>
        <fullName evidence="3">BLOC-1-related complex subunit 7</fullName>
    </recommendedName>
</protein>
<proteinExistence type="inferred from homology"/>
<dbReference type="InterPro" id="IPR032143">
    <property type="entry name" value="BORCS7"/>
</dbReference>
<feature type="region of interest" description="Disordered" evidence="6">
    <location>
        <begin position="112"/>
        <end position="155"/>
    </location>
</feature>
<evidence type="ECO:0000256" key="2">
    <source>
        <dbReference type="ARBA" id="ARBA00005433"/>
    </source>
</evidence>
<evidence type="ECO:0000256" key="5">
    <source>
        <dbReference type="ARBA" id="ARBA00023228"/>
    </source>
</evidence>
<dbReference type="Pfam" id="PF16088">
    <property type="entry name" value="BORCS7"/>
    <property type="match status" value="1"/>
</dbReference>
<organism evidence="7 8">
    <name type="scientific">Oryzias melastigma</name>
    <name type="common">Marine medaka</name>
    <dbReference type="NCBI Taxonomy" id="30732"/>
    <lineage>
        <taxon>Eukaryota</taxon>
        <taxon>Metazoa</taxon>
        <taxon>Chordata</taxon>
        <taxon>Craniata</taxon>
        <taxon>Vertebrata</taxon>
        <taxon>Euteleostomi</taxon>
        <taxon>Actinopterygii</taxon>
        <taxon>Neopterygii</taxon>
        <taxon>Teleostei</taxon>
        <taxon>Neoteleostei</taxon>
        <taxon>Acanthomorphata</taxon>
        <taxon>Ovalentaria</taxon>
        <taxon>Atherinomorphae</taxon>
        <taxon>Beloniformes</taxon>
        <taxon>Adrianichthyidae</taxon>
        <taxon>Oryziinae</taxon>
        <taxon>Oryzias</taxon>
    </lineage>
</organism>
<dbReference type="Proteomes" id="UP000646548">
    <property type="component" value="Unassembled WGS sequence"/>
</dbReference>
<dbReference type="PANTHER" id="PTHR31397">
    <property type="entry name" value="BLOC-1-RELATED COMPLEX SUBUNIT 7 BORSC7"/>
    <property type="match status" value="1"/>
</dbReference>
<feature type="region of interest" description="Disordered" evidence="6">
    <location>
        <begin position="12"/>
        <end position="36"/>
    </location>
</feature>
<reference evidence="7" key="1">
    <citation type="journal article" name="BMC Genomics">
        <title>Long-read sequencing and de novo genome assembly of marine medaka (Oryzias melastigma).</title>
        <authorList>
            <person name="Liang P."/>
            <person name="Saqib H.S.A."/>
            <person name="Ni X."/>
            <person name="Shen Y."/>
        </authorList>
    </citation>
    <scope>NUCLEOTIDE SEQUENCE</scope>
    <source>
        <strain evidence="7">Bigg-433</strain>
    </source>
</reference>
<accession>A0A834FNJ5</accession>
<dbReference type="GO" id="GO:0005765">
    <property type="term" value="C:lysosomal membrane"/>
    <property type="evidence" value="ECO:0007669"/>
    <property type="project" value="UniProtKB-SubCell"/>
</dbReference>
<keyword evidence="5" id="KW-0458">Lysosome</keyword>
<comment type="similarity">
    <text evidence="2">Belongs to the BORCS7 family.</text>
</comment>
<dbReference type="GO" id="GO:0099078">
    <property type="term" value="C:BORC complex"/>
    <property type="evidence" value="ECO:0007669"/>
    <property type="project" value="TreeGrafter"/>
</dbReference>
<feature type="region of interest" description="Disordered" evidence="6">
    <location>
        <begin position="169"/>
        <end position="208"/>
    </location>
</feature>
<comment type="caution">
    <text evidence="7">The sequence shown here is derived from an EMBL/GenBank/DDBJ whole genome shotgun (WGS) entry which is preliminary data.</text>
</comment>
<keyword evidence="4" id="KW-0472">Membrane</keyword>
<evidence type="ECO:0000256" key="6">
    <source>
        <dbReference type="SAM" id="MobiDB-lite"/>
    </source>
</evidence>
<sequence>MLHSYIEWDEEDQADSAGRRGIRTMSSSDPQPRFGQSVKGLLSDKVGSCSGDVIALTRQVLKGSRSQELLSQAARNMVIQEDAILHAEDVSVQQMCVRGSLQGQLMSVCPSESEEDVHHHHTPAVPAGGHPEECGALQEPPGPADPPAEVKLPAGGAAAESGWWQTCHVSGNRPSRLEKTSPGPSQSCASFSASGAGHVGGPKTTSGRVSSWRTNVSIGAFLLFWNLLCIK</sequence>
<evidence type="ECO:0000313" key="7">
    <source>
        <dbReference type="EMBL" id="KAF6737413.1"/>
    </source>
</evidence>
<name>A0A834FNJ5_ORYME</name>